<dbReference type="InterPro" id="IPR001763">
    <property type="entry name" value="Rhodanese-like_dom"/>
</dbReference>
<reference evidence="2 3" key="1">
    <citation type="submission" date="2023-12" db="EMBL/GenBank/DDBJ databases">
        <title>Baltic Sea Cyanobacteria.</title>
        <authorList>
            <person name="Delbaje E."/>
            <person name="Fewer D.P."/>
            <person name="Shishido T.K."/>
        </authorList>
    </citation>
    <scope>NUCLEOTIDE SEQUENCE [LARGE SCALE GENOMIC DNA]</scope>
    <source>
        <strain evidence="2 3">UHCC 0139</strain>
    </source>
</reference>
<dbReference type="CDD" id="cd00158">
    <property type="entry name" value="RHOD"/>
    <property type="match status" value="1"/>
</dbReference>
<protein>
    <submittedName>
        <fullName evidence="2">Rhodanese-like domain-containing protein</fullName>
    </submittedName>
</protein>
<sequence>MENLHLPHPNRISVAVPANLRSGRPADGGLEEADDWAPIERSYAGLPELTADWVADHRETLTLVDVRSEAEVQGPDGRIPGSLLIPLPELPTRADEIPTDRPTVVLCHSGSRSALATQQLQKKGLTQMANLRGGLRASKAQGLPLEHPRLNHTIALCCSREHKWFTDALTAVGVGVSGSSVAACQGIKAQFALNSTVLSGMGLWAVGGSRDHRITSWVVAQG</sequence>
<proteinExistence type="predicted"/>
<dbReference type="PROSITE" id="PS50206">
    <property type="entry name" value="RHODANESE_3"/>
    <property type="match status" value="1"/>
</dbReference>
<dbReference type="InterPro" id="IPR050229">
    <property type="entry name" value="GlpE_sulfurtransferase"/>
</dbReference>
<dbReference type="Proteomes" id="UP001304461">
    <property type="component" value="Unassembled WGS sequence"/>
</dbReference>
<evidence type="ECO:0000313" key="2">
    <source>
        <dbReference type="EMBL" id="MEA5392663.1"/>
    </source>
</evidence>
<dbReference type="RefSeq" id="WP_323306616.1">
    <property type="nucleotide sequence ID" value="NZ_JAYGHX010000014.1"/>
</dbReference>
<dbReference type="PANTHER" id="PTHR43031">
    <property type="entry name" value="FAD-DEPENDENT OXIDOREDUCTASE"/>
    <property type="match status" value="1"/>
</dbReference>
<feature type="domain" description="Rhodanese" evidence="1">
    <location>
        <begin position="57"/>
        <end position="147"/>
    </location>
</feature>
<evidence type="ECO:0000259" key="1">
    <source>
        <dbReference type="PROSITE" id="PS50206"/>
    </source>
</evidence>
<dbReference type="SMART" id="SM00450">
    <property type="entry name" value="RHOD"/>
    <property type="match status" value="1"/>
</dbReference>
<dbReference type="EMBL" id="JAYGHX010000014">
    <property type="protein sequence ID" value="MEA5392663.1"/>
    <property type="molecule type" value="Genomic_DNA"/>
</dbReference>
<evidence type="ECO:0000313" key="3">
    <source>
        <dbReference type="Proteomes" id="UP001304461"/>
    </source>
</evidence>
<accession>A0ABU5RY26</accession>
<dbReference type="SUPFAM" id="SSF52821">
    <property type="entry name" value="Rhodanese/Cell cycle control phosphatase"/>
    <property type="match status" value="1"/>
</dbReference>
<gene>
    <name evidence="2" type="ORF">VB738_15470</name>
</gene>
<dbReference type="Gene3D" id="3.40.250.10">
    <property type="entry name" value="Rhodanese-like domain"/>
    <property type="match status" value="1"/>
</dbReference>
<organism evidence="2 3">
    <name type="scientific">Cyanobium gracile UHCC 0139</name>
    <dbReference type="NCBI Taxonomy" id="3110308"/>
    <lineage>
        <taxon>Bacteria</taxon>
        <taxon>Bacillati</taxon>
        <taxon>Cyanobacteriota</taxon>
        <taxon>Cyanophyceae</taxon>
        <taxon>Synechococcales</taxon>
        <taxon>Prochlorococcaceae</taxon>
        <taxon>Cyanobium</taxon>
    </lineage>
</organism>
<dbReference type="Pfam" id="PF00581">
    <property type="entry name" value="Rhodanese"/>
    <property type="match status" value="1"/>
</dbReference>
<name>A0ABU5RY26_9CYAN</name>
<keyword evidence="3" id="KW-1185">Reference proteome</keyword>
<dbReference type="InterPro" id="IPR036873">
    <property type="entry name" value="Rhodanese-like_dom_sf"/>
</dbReference>
<comment type="caution">
    <text evidence="2">The sequence shown here is derived from an EMBL/GenBank/DDBJ whole genome shotgun (WGS) entry which is preliminary data.</text>
</comment>
<dbReference type="PANTHER" id="PTHR43031:SF1">
    <property type="entry name" value="PYRIDINE NUCLEOTIDE-DISULPHIDE OXIDOREDUCTASE"/>
    <property type="match status" value="1"/>
</dbReference>